<dbReference type="Pfam" id="PF01381">
    <property type="entry name" value="HTH_3"/>
    <property type="match status" value="1"/>
</dbReference>
<dbReference type="PROSITE" id="PS50943">
    <property type="entry name" value="HTH_CROC1"/>
    <property type="match status" value="1"/>
</dbReference>
<dbReference type="InterPro" id="IPR001387">
    <property type="entry name" value="Cro/C1-type_HTH"/>
</dbReference>
<accession>A0A9Q3T059</accession>
<dbReference type="AlphaFoldDB" id="A0A9Q3T059"/>
<dbReference type="Gene3D" id="1.10.260.40">
    <property type="entry name" value="lambda repressor-like DNA-binding domains"/>
    <property type="match status" value="1"/>
</dbReference>
<evidence type="ECO:0000313" key="3">
    <source>
        <dbReference type="Proteomes" id="UP000752647"/>
    </source>
</evidence>
<dbReference type="CDD" id="cd00093">
    <property type="entry name" value="HTH_XRE"/>
    <property type="match status" value="1"/>
</dbReference>
<reference evidence="2" key="1">
    <citation type="submission" date="2021-05" db="EMBL/GenBank/DDBJ databases">
        <title>Pangenome of Leuconostoc gelidum warrants species status for Leuconostoc gelidum subsp. gasicomitatum.</title>
        <authorList>
            <person name="Johansson P."/>
            <person name="Sade E."/>
            <person name="Hultman J."/>
            <person name="Auvinen P."/>
            <person name="Bjorkroth J."/>
        </authorList>
    </citation>
    <scope>NUCLEOTIDE SEQUENCE</scope>
    <source>
        <strain evidence="2">A.21.4</strain>
    </source>
</reference>
<name>A0A9Q3T059_9LACO</name>
<organism evidence="2 3">
    <name type="scientific">Leuconostoc gasicomitatum</name>
    <dbReference type="NCBI Taxonomy" id="115778"/>
    <lineage>
        <taxon>Bacteria</taxon>
        <taxon>Bacillati</taxon>
        <taxon>Bacillota</taxon>
        <taxon>Bacilli</taxon>
        <taxon>Lactobacillales</taxon>
        <taxon>Lactobacillaceae</taxon>
        <taxon>Leuconostoc</taxon>
        <taxon>Leuconostoc gelidum group</taxon>
    </lineage>
</organism>
<dbReference type="Proteomes" id="UP000752647">
    <property type="component" value="Unassembled WGS sequence"/>
</dbReference>
<comment type="caution">
    <text evidence="2">The sequence shown here is derived from an EMBL/GenBank/DDBJ whole genome shotgun (WGS) entry which is preliminary data.</text>
</comment>
<proteinExistence type="predicted"/>
<evidence type="ECO:0000259" key="1">
    <source>
        <dbReference type="PROSITE" id="PS50943"/>
    </source>
</evidence>
<evidence type="ECO:0000313" key="2">
    <source>
        <dbReference type="EMBL" id="MBZ5963363.1"/>
    </source>
</evidence>
<dbReference type="EMBL" id="JAHBFI010000020">
    <property type="protein sequence ID" value="MBZ5963363.1"/>
    <property type="molecule type" value="Genomic_DNA"/>
</dbReference>
<gene>
    <name evidence="2" type="ORF">KIJ12_09440</name>
</gene>
<dbReference type="InterPro" id="IPR010982">
    <property type="entry name" value="Lambda_DNA-bd_dom_sf"/>
</dbReference>
<dbReference type="SMART" id="SM00530">
    <property type="entry name" value="HTH_XRE"/>
    <property type="match status" value="1"/>
</dbReference>
<dbReference type="RefSeq" id="WP_224131602.1">
    <property type="nucleotide sequence ID" value="NZ_CBCPIF010000001.1"/>
</dbReference>
<feature type="domain" description="HTH cro/C1-type" evidence="1">
    <location>
        <begin position="8"/>
        <end position="62"/>
    </location>
</feature>
<dbReference type="GO" id="GO:0003677">
    <property type="term" value="F:DNA binding"/>
    <property type="evidence" value="ECO:0007669"/>
    <property type="project" value="InterPro"/>
</dbReference>
<sequence length="293" mass="34444">MSNLGLAMKYYLLQRNISIKQIADETHISKSSLYDFFNGKHELGATNFVCLIQHLNIDINNVIDEYHDAADNSERNIDTEYKTIKQLETKDLTNYLSDLGIHQTAIVLTDFIVQAQYDEKLSEKINVIQDVARDLVFDKLDYYTVDELNLFINLISISPNFNYIYGVYLDCERLFSRQDFNAMYRNQSESIQQLLMIRFNMIILCMKHQSKNLAKKIIFLAQQLKEVIDDMYSVLLLRLIDVIELIISKKEERAKNLYDNIFSAMSYFLPATGQFRFEMLFLNSFEQFKQTLE</sequence>
<protein>
    <submittedName>
        <fullName evidence="2">Helix-turn-helix transcriptional regulator</fullName>
    </submittedName>
</protein>
<dbReference type="SUPFAM" id="SSF47413">
    <property type="entry name" value="lambda repressor-like DNA-binding domains"/>
    <property type="match status" value="1"/>
</dbReference>